<keyword evidence="1" id="KW-0732">Signal</keyword>
<keyword evidence="3" id="KW-1185">Reference proteome</keyword>
<protein>
    <submittedName>
        <fullName evidence="2">DUF1344 domain-containing protein</fullName>
    </submittedName>
</protein>
<proteinExistence type="predicted"/>
<gene>
    <name evidence="2" type="ORF">E2F50_11320</name>
</gene>
<reference evidence="2 3" key="1">
    <citation type="submission" date="2019-03" db="EMBL/GenBank/DDBJ databases">
        <title>Rhizobium sp. nov., an bacterium isolated from biocrust in Mu Us Desert.</title>
        <authorList>
            <person name="Lixiong L."/>
        </authorList>
    </citation>
    <scope>NUCLEOTIDE SEQUENCE [LARGE SCALE GENOMIC DNA]</scope>
    <source>
        <strain evidence="2 3">SPY-1</strain>
    </source>
</reference>
<comment type="caution">
    <text evidence="2">The sequence shown here is derived from an EMBL/GenBank/DDBJ whole genome shotgun (WGS) entry which is preliminary data.</text>
</comment>
<evidence type="ECO:0000256" key="1">
    <source>
        <dbReference type="SAM" id="SignalP"/>
    </source>
</evidence>
<dbReference type="AlphaFoldDB" id="A0A4R5UKW8"/>
<feature type="signal peptide" evidence="1">
    <location>
        <begin position="1"/>
        <end position="22"/>
    </location>
</feature>
<dbReference type="Proteomes" id="UP000295238">
    <property type="component" value="Unassembled WGS sequence"/>
</dbReference>
<evidence type="ECO:0000313" key="3">
    <source>
        <dbReference type="Proteomes" id="UP000295238"/>
    </source>
</evidence>
<accession>A0A4R5UKW8</accession>
<evidence type="ECO:0000313" key="2">
    <source>
        <dbReference type="EMBL" id="TDK37443.1"/>
    </source>
</evidence>
<dbReference type="InterPro" id="IPR009780">
    <property type="entry name" value="DUF1344"/>
</dbReference>
<dbReference type="OrthoDB" id="7872012at2"/>
<name>A0A4R5UKW8_9HYPH</name>
<organism evidence="2 3">
    <name type="scientific">Rhizobium deserti</name>
    <dbReference type="NCBI Taxonomy" id="2547961"/>
    <lineage>
        <taxon>Bacteria</taxon>
        <taxon>Pseudomonadati</taxon>
        <taxon>Pseudomonadota</taxon>
        <taxon>Alphaproteobacteria</taxon>
        <taxon>Hyphomicrobiales</taxon>
        <taxon>Rhizobiaceae</taxon>
        <taxon>Rhizobium/Agrobacterium group</taxon>
        <taxon>Rhizobium</taxon>
    </lineage>
</organism>
<sequence length="86" mass="9424">MRILIAALLATASIFSPLNTWAQSADVEATIKAIDVKSLILTLDDGKTYKVPEEFNFQGLKAGVKVLIFFTVVDGNRIVDDLEIVQ</sequence>
<dbReference type="EMBL" id="SMTL01000002">
    <property type="protein sequence ID" value="TDK37443.1"/>
    <property type="molecule type" value="Genomic_DNA"/>
</dbReference>
<dbReference type="Pfam" id="PF07076">
    <property type="entry name" value="DUF1344"/>
    <property type="match status" value="1"/>
</dbReference>
<dbReference type="RefSeq" id="WP_133316210.1">
    <property type="nucleotide sequence ID" value="NZ_SMTL01000002.1"/>
</dbReference>
<feature type="chain" id="PRO_5020202993" evidence="1">
    <location>
        <begin position="23"/>
        <end position="86"/>
    </location>
</feature>